<keyword evidence="4" id="KW-1185">Reference proteome</keyword>
<gene>
    <name evidence="3" type="ORF">AB7878_11185</name>
</gene>
<reference evidence="3 4" key="1">
    <citation type="submission" date="2024-07" db="EMBL/GenBank/DDBJ databases">
        <title>Molecular mechanisms and environmental adaptations of flagellar loss and biofilm growth of Rhodanobacter under environmental stress.</title>
        <authorList>
            <person name="Chen M."/>
        </authorList>
    </citation>
    <scope>NUCLEOTIDE SEQUENCE [LARGE SCALE GENOMIC DNA]</scope>
    <source>
        <strain evidence="3 4">RS22</strain>
    </source>
</reference>
<evidence type="ECO:0000256" key="1">
    <source>
        <dbReference type="SAM" id="Phobius"/>
    </source>
</evidence>
<feature type="signal peptide" evidence="2">
    <location>
        <begin position="1"/>
        <end position="23"/>
    </location>
</feature>
<organism evidence="3 4">
    <name type="scientific">Rhodanobacter humi</name>
    <dbReference type="NCBI Taxonomy" id="1888173"/>
    <lineage>
        <taxon>Bacteria</taxon>
        <taxon>Pseudomonadati</taxon>
        <taxon>Pseudomonadota</taxon>
        <taxon>Gammaproteobacteria</taxon>
        <taxon>Lysobacterales</taxon>
        <taxon>Rhodanobacteraceae</taxon>
        <taxon>Rhodanobacter</taxon>
    </lineage>
</organism>
<dbReference type="Proteomes" id="UP001562159">
    <property type="component" value="Unassembled WGS sequence"/>
</dbReference>
<keyword evidence="1" id="KW-0812">Transmembrane</keyword>
<keyword evidence="1" id="KW-1133">Transmembrane helix</keyword>
<accession>A0ABV4ARF2</accession>
<evidence type="ECO:0000313" key="4">
    <source>
        <dbReference type="Proteomes" id="UP001562159"/>
    </source>
</evidence>
<dbReference type="InterPro" id="IPR018682">
    <property type="entry name" value="DUF2167_membr"/>
</dbReference>
<keyword evidence="1" id="KW-0472">Membrane</keyword>
<evidence type="ECO:0000256" key="2">
    <source>
        <dbReference type="SAM" id="SignalP"/>
    </source>
</evidence>
<proteinExistence type="predicted"/>
<protein>
    <submittedName>
        <fullName evidence="3">DUF2167 domain-containing protein</fullName>
    </submittedName>
</protein>
<evidence type="ECO:0000313" key="3">
    <source>
        <dbReference type="EMBL" id="MEY2182983.1"/>
    </source>
</evidence>
<name>A0ABV4ARF2_9GAMM</name>
<sequence length="293" mass="31737">MIRSNRLAAAVALCLVFASAALAQDSAQDSQNLAQQINALHWVEGPTQVSVGPNATFQVPSGYRFLGPPDTVKFMTLTRNLSTDDSETLFAPDNFAWWGVFDYRDVGHVSDNEKIDPNALLSSMRSNQVEANKQLAARGWATLEIVGWEESPFYDPDTHNLSWAMDAHSSSGGEVINYNTRLLSRTGYTAATLVADPQTLQTSISQFKNVVSGYRFNDNQTYGAYKPSDKTAEYGLAALVTGGAAAVAVKTGFWKVILGALVAGWKLVVAFVVALFASIGKFIKRAAGRDRGK</sequence>
<feature type="transmembrane region" description="Helical" evidence="1">
    <location>
        <begin position="256"/>
        <end position="283"/>
    </location>
</feature>
<comment type="caution">
    <text evidence="3">The sequence shown here is derived from an EMBL/GenBank/DDBJ whole genome shotgun (WGS) entry which is preliminary data.</text>
</comment>
<keyword evidence="2" id="KW-0732">Signal</keyword>
<dbReference type="Pfam" id="PF09935">
    <property type="entry name" value="DUF2167"/>
    <property type="match status" value="1"/>
</dbReference>
<feature type="chain" id="PRO_5047144257" evidence="2">
    <location>
        <begin position="24"/>
        <end position="293"/>
    </location>
</feature>
<dbReference type="EMBL" id="JBGBPY010000001">
    <property type="protein sequence ID" value="MEY2182983.1"/>
    <property type="molecule type" value="Genomic_DNA"/>
</dbReference>